<sequence length="33" mass="3722">MRLIGKTLWWIGMIIGGIGLGILFSYISFLMGY</sequence>
<evidence type="ECO:0000313" key="3">
    <source>
        <dbReference type="Proteomes" id="UP000203261"/>
    </source>
</evidence>
<dbReference type="EMBL" id="KT624200">
    <property type="protein sequence ID" value="AMM45044.1"/>
    <property type="molecule type" value="Genomic_DNA"/>
</dbReference>
<keyword evidence="3" id="KW-1185">Reference proteome</keyword>
<name>A0A127AXV3_9CAUD</name>
<dbReference type="KEGG" id="vg:29125412"/>
<dbReference type="GeneID" id="29125412"/>
<evidence type="ECO:0000256" key="1">
    <source>
        <dbReference type="SAM" id="Phobius"/>
    </source>
</evidence>
<proteinExistence type="predicted"/>
<keyword evidence="1" id="KW-0812">Transmembrane</keyword>
<gene>
    <name evidence="2" type="ORF">SP15_239B</name>
</gene>
<dbReference type="Proteomes" id="UP000203261">
    <property type="component" value="Segment"/>
</dbReference>
<dbReference type="RefSeq" id="YP_009302633.1">
    <property type="nucleotide sequence ID" value="NC_031245.1"/>
</dbReference>
<keyword evidence="1" id="KW-0472">Membrane</keyword>
<reference evidence="2 3" key="1">
    <citation type="submission" date="2015-08" db="EMBL/GenBank/DDBJ databases">
        <authorList>
            <person name="Babu N.S."/>
            <person name="Beckwith C.J."/>
            <person name="Beseler K.G."/>
            <person name="Brison A."/>
            <person name="Carone J.V."/>
            <person name="Caskin T.P."/>
            <person name="Diamond M."/>
            <person name="Durham M.E."/>
            <person name="Foxe J.M."/>
            <person name="Go M."/>
            <person name="Henderson B.A."/>
            <person name="Jones I.B."/>
            <person name="McGettigan J.A."/>
            <person name="Micheletti S.J."/>
            <person name="Nasrallah M.E."/>
            <person name="Ortiz D."/>
            <person name="Piller C.R."/>
            <person name="Privatt S.R."/>
            <person name="Schneider S.L."/>
            <person name="Sharp S."/>
            <person name="Smith T.C."/>
            <person name="Stanton J.D."/>
            <person name="Ullery H.E."/>
            <person name="Wilson R.J."/>
            <person name="Serrano M.G."/>
            <person name="Buck G."/>
            <person name="Lee V."/>
            <person name="Wang Y."/>
            <person name="Carvalho R."/>
            <person name="Voegtly L."/>
            <person name="Shi R."/>
            <person name="Duckworth R."/>
            <person name="Johnson A."/>
            <person name="Loviza R."/>
            <person name="Walstead R."/>
            <person name="Shah Z."/>
            <person name="Kiflezghi M."/>
            <person name="Wade K."/>
            <person name="Ball S.L."/>
            <person name="Bradley K.W."/>
            <person name="Asai D.J."/>
            <person name="Bowman C.A."/>
            <person name="Russell D.A."/>
            <person name="Pope W.H."/>
            <person name="Jacobs-Sera D."/>
            <person name="Hendrix R.W."/>
            <person name="Hatfull G.F."/>
        </authorList>
    </citation>
    <scope>NUCLEOTIDE SEQUENCE [LARGE SCALE GENOMIC DNA]</scope>
</reference>
<keyword evidence="1" id="KW-1133">Transmembrane helix</keyword>
<feature type="transmembrane region" description="Helical" evidence="1">
    <location>
        <begin position="7"/>
        <end position="29"/>
    </location>
</feature>
<accession>A0A127AXV3</accession>
<organism evidence="2 3">
    <name type="scientific">Bacillus phage SP-15</name>
    <dbReference type="NCBI Taxonomy" id="1792032"/>
    <lineage>
        <taxon>Viruses</taxon>
        <taxon>Duplodnaviria</taxon>
        <taxon>Heunggongvirae</taxon>
        <taxon>Uroviricota</taxon>
        <taxon>Caudoviricetes</taxon>
        <taxon>Thornevirus</taxon>
        <taxon>Thornevirus SP15</taxon>
    </lineage>
</organism>
<protein>
    <submittedName>
        <fullName evidence="2">Putative membrane protein</fullName>
    </submittedName>
</protein>
<evidence type="ECO:0000313" key="2">
    <source>
        <dbReference type="EMBL" id="AMM45044.1"/>
    </source>
</evidence>